<dbReference type="Proteomes" id="UP001374535">
    <property type="component" value="Chromosome 9"/>
</dbReference>
<evidence type="ECO:0000313" key="2">
    <source>
        <dbReference type="Proteomes" id="UP001374535"/>
    </source>
</evidence>
<sequence length="142" mass="16414">MCIADNGRHILMNNQNKKQTKKQLHFMRFRDRTNNITTSIPVSKTYNSNTDKFLYVKMTLTPYPSIASNISDLGRLIIIIFNVPTQVFLFFRSTKSLPQINFACATTMRCFLHINTAKILNIIPPKVLLIPILICRVLNFNH</sequence>
<gene>
    <name evidence="1" type="ORF">V8G54_029231</name>
</gene>
<organism evidence="1 2">
    <name type="scientific">Vigna mungo</name>
    <name type="common">Black gram</name>
    <name type="synonym">Phaseolus mungo</name>
    <dbReference type="NCBI Taxonomy" id="3915"/>
    <lineage>
        <taxon>Eukaryota</taxon>
        <taxon>Viridiplantae</taxon>
        <taxon>Streptophyta</taxon>
        <taxon>Embryophyta</taxon>
        <taxon>Tracheophyta</taxon>
        <taxon>Spermatophyta</taxon>
        <taxon>Magnoliopsida</taxon>
        <taxon>eudicotyledons</taxon>
        <taxon>Gunneridae</taxon>
        <taxon>Pentapetalae</taxon>
        <taxon>rosids</taxon>
        <taxon>fabids</taxon>
        <taxon>Fabales</taxon>
        <taxon>Fabaceae</taxon>
        <taxon>Papilionoideae</taxon>
        <taxon>50 kb inversion clade</taxon>
        <taxon>NPAAA clade</taxon>
        <taxon>indigoferoid/millettioid clade</taxon>
        <taxon>Phaseoleae</taxon>
        <taxon>Vigna</taxon>
    </lineage>
</organism>
<keyword evidence="2" id="KW-1185">Reference proteome</keyword>
<proteinExistence type="predicted"/>
<evidence type="ECO:0000313" key="1">
    <source>
        <dbReference type="EMBL" id="WVY97080.1"/>
    </source>
</evidence>
<reference evidence="1 2" key="1">
    <citation type="journal article" date="2023" name="Life. Sci Alliance">
        <title>Evolutionary insights into 3D genome organization and epigenetic landscape of Vigna mungo.</title>
        <authorList>
            <person name="Junaid A."/>
            <person name="Singh B."/>
            <person name="Bhatia S."/>
        </authorList>
    </citation>
    <scope>NUCLEOTIDE SEQUENCE [LARGE SCALE GENOMIC DNA]</scope>
    <source>
        <strain evidence="1">Urdbean</strain>
    </source>
</reference>
<dbReference type="EMBL" id="CP144692">
    <property type="protein sequence ID" value="WVY97080.1"/>
    <property type="molecule type" value="Genomic_DNA"/>
</dbReference>
<dbReference type="AlphaFoldDB" id="A0AAQ3MU91"/>
<protein>
    <submittedName>
        <fullName evidence="1">Uncharacterized protein</fullName>
    </submittedName>
</protein>
<accession>A0AAQ3MU91</accession>
<name>A0AAQ3MU91_VIGMU</name>